<evidence type="ECO:0000313" key="6">
    <source>
        <dbReference type="EMBL" id="KAF2127052.1"/>
    </source>
</evidence>
<keyword evidence="4" id="KW-1133">Transmembrane helix</keyword>
<keyword evidence="2" id="KW-0408">Iron</keyword>
<dbReference type="Gene3D" id="1.20.5.510">
    <property type="entry name" value="Single helix bin"/>
    <property type="match status" value="1"/>
</dbReference>
<dbReference type="PANTHER" id="PTHR47435">
    <property type="entry name" value="KELCH REPEAT PROTEIN (AFU_ORTHOLOGUE AFUA_5G12780)"/>
    <property type="match status" value="1"/>
</dbReference>
<keyword evidence="1" id="KW-0677">Repeat</keyword>
<dbReference type="AlphaFoldDB" id="A0A6A6A4Y4"/>
<dbReference type="PANTHER" id="PTHR47435:SF4">
    <property type="entry name" value="KELCH REPEAT PROTEIN (AFU_ORTHOLOGUE AFUA_5G12780)"/>
    <property type="match status" value="1"/>
</dbReference>
<keyword evidence="7" id="KW-1185">Reference proteome</keyword>
<accession>A0A6A6A4Y4</accession>
<proteinExistence type="predicted"/>
<keyword evidence="4" id="KW-0472">Membrane</keyword>
<evidence type="ECO:0000256" key="3">
    <source>
        <dbReference type="SAM" id="MobiDB-lite"/>
    </source>
</evidence>
<evidence type="ECO:0008006" key="8">
    <source>
        <dbReference type="Google" id="ProtNLM"/>
    </source>
</evidence>
<feature type="region of interest" description="Disordered" evidence="3">
    <location>
        <begin position="690"/>
        <end position="747"/>
    </location>
</feature>
<reference evidence="6" key="1">
    <citation type="journal article" date="2020" name="Stud. Mycol.">
        <title>101 Dothideomycetes genomes: a test case for predicting lifestyles and emergence of pathogens.</title>
        <authorList>
            <person name="Haridas S."/>
            <person name="Albert R."/>
            <person name="Binder M."/>
            <person name="Bloem J."/>
            <person name="Labutti K."/>
            <person name="Salamov A."/>
            <person name="Andreopoulos B."/>
            <person name="Baker S."/>
            <person name="Barry K."/>
            <person name="Bills G."/>
            <person name="Bluhm B."/>
            <person name="Cannon C."/>
            <person name="Castanera R."/>
            <person name="Culley D."/>
            <person name="Daum C."/>
            <person name="Ezra D."/>
            <person name="Gonzalez J."/>
            <person name="Henrissat B."/>
            <person name="Kuo A."/>
            <person name="Liang C."/>
            <person name="Lipzen A."/>
            <person name="Lutzoni F."/>
            <person name="Magnuson J."/>
            <person name="Mondo S."/>
            <person name="Nolan M."/>
            <person name="Ohm R."/>
            <person name="Pangilinan J."/>
            <person name="Park H.-J."/>
            <person name="Ramirez L."/>
            <person name="Alfaro M."/>
            <person name="Sun H."/>
            <person name="Tritt A."/>
            <person name="Yoshinaga Y."/>
            <person name="Zwiers L.-H."/>
            <person name="Turgeon B."/>
            <person name="Goodwin S."/>
            <person name="Spatafora J."/>
            <person name="Crous P."/>
            <person name="Grigoriev I."/>
        </authorList>
    </citation>
    <scope>NUCLEOTIDE SEQUENCE</scope>
    <source>
        <strain evidence="6">CBS 119687</strain>
    </source>
</reference>
<dbReference type="Gene3D" id="2.120.10.80">
    <property type="entry name" value="Kelch-type beta propeller"/>
    <property type="match status" value="1"/>
</dbReference>
<feature type="signal peptide" evidence="5">
    <location>
        <begin position="1"/>
        <end position="18"/>
    </location>
</feature>
<dbReference type="Proteomes" id="UP000799771">
    <property type="component" value="Unassembled WGS sequence"/>
</dbReference>
<dbReference type="EMBL" id="ML977511">
    <property type="protein sequence ID" value="KAF2127052.1"/>
    <property type="molecule type" value="Genomic_DNA"/>
</dbReference>
<sequence>MAYFRLCLLVAFSLVARAQQKDPVQDFCRRWGHQTAQIDGRLFIDGGMVDWDPAGLNYTNTWLVFSDLNSTTQVPGMPAQYANLSKPAHIPSVSGGLLWADNVNKCFYQFGGEYPPGGSPTDFSLWTYDVLLNQWNSSEYTSDPGSFQRVSFGAGTEIESLGLGYHYGGWLNERTTPGWTGHPIATSNLIRFEFSTGTMRNNSGPDTIGRAEGQLVYLPASDGGLLVYFGGIEDPSRNGTTVADIHILDIASSKWYFQTAAGDTPLPRRQFCADVTWADDKSSYNIYSYGGYGFGNSLAFDDVYILSLPSFTWIKSYNGTGQYAHGGCSANVINHNQMLVIGGWFPSFDQCDSPDAQGQHNMNLGYNGGASTIWDRFDPKLSQYSVPTPIIAAIGGGPTGGATVTAPATWGDNDLRVYFTRTASFATRAATRLIPTNTSGSSSDSKHSNVGAIAGGVVGGLVALITILCLILFCFHRRKKAMKKDNVIPVAPSSPPPAELAATISRQELPAPGTGKYLSMNQYSDSNAYSNYSGGTSQASQSPGYSHHSPPSLHALQPYASTSPTSTRSHPAETAQQAYQPLNTYPPYSDNRMSYDNQSPPRDNHTYPPPSAIALQHQYPYPAPGSPAMPPLYQPQQQPQMYFPPPPESAYHSHRPQHSVDYLSNPDATRYSNDVEHRPLSTTNTPAQFYAQPVSNRPPPMPESTQRSPTLYEDEDMVNGSDGAFHHSPVSERARPARGRFVEVDHM</sequence>
<protein>
    <recommendedName>
        <fullName evidence="8">Cell wall anchored protein</fullName>
    </recommendedName>
</protein>
<evidence type="ECO:0000256" key="2">
    <source>
        <dbReference type="ARBA" id="ARBA00023004"/>
    </source>
</evidence>
<feature type="region of interest" description="Disordered" evidence="3">
    <location>
        <begin position="529"/>
        <end position="637"/>
    </location>
</feature>
<feature type="chain" id="PRO_5025418065" description="Cell wall anchored protein" evidence="5">
    <location>
        <begin position="19"/>
        <end position="747"/>
    </location>
</feature>
<feature type="compositionally biased region" description="Polar residues" evidence="3">
    <location>
        <begin position="591"/>
        <end position="601"/>
    </location>
</feature>
<keyword evidence="5" id="KW-0732">Signal</keyword>
<dbReference type="InterPro" id="IPR015915">
    <property type="entry name" value="Kelch-typ_b-propeller"/>
</dbReference>
<organism evidence="6 7">
    <name type="scientific">Dothidotthia symphoricarpi CBS 119687</name>
    <dbReference type="NCBI Taxonomy" id="1392245"/>
    <lineage>
        <taxon>Eukaryota</taxon>
        <taxon>Fungi</taxon>
        <taxon>Dikarya</taxon>
        <taxon>Ascomycota</taxon>
        <taxon>Pezizomycotina</taxon>
        <taxon>Dothideomycetes</taxon>
        <taxon>Pleosporomycetidae</taxon>
        <taxon>Pleosporales</taxon>
        <taxon>Dothidotthiaceae</taxon>
        <taxon>Dothidotthia</taxon>
    </lineage>
</organism>
<gene>
    <name evidence="6" type="ORF">P153DRAFT_377359</name>
</gene>
<name>A0A6A6A4Y4_9PLEO</name>
<keyword evidence="4" id="KW-0812">Transmembrane</keyword>
<dbReference type="SUPFAM" id="SSF117281">
    <property type="entry name" value="Kelch motif"/>
    <property type="match status" value="2"/>
</dbReference>
<evidence type="ECO:0000313" key="7">
    <source>
        <dbReference type="Proteomes" id="UP000799771"/>
    </source>
</evidence>
<dbReference type="OrthoDB" id="10251809at2759"/>
<evidence type="ECO:0000256" key="4">
    <source>
        <dbReference type="SAM" id="Phobius"/>
    </source>
</evidence>
<feature type="compositionally biased region" description="Polar residues" evidence="3">
    <location>
        <begin position="529"/>
        <end position="544"/>
    </location>
</feature>
<evidence type="ECO:0000256" key="5">
    <source>
        <dbReference type="SAM" id="SignalP"/>
    </source>
</evidence>
<feature type="compositionally biased region" description="Pro residues" evidence="3">
    <location>
        <begin position="621"/>
        <end position="633"/>
    </location>
</feature>
<feature type="compositionally biased region" description="Polar residues" evidence="3">
    <location>
        <begin position="559"/>
        <end position="583"/>
    </location>
</feature>
<dbReference type="GO" id="GO:0019760">
    <property type="term" value="P:glucosinolate metabolic process"/>
    <property type="evidence" value="ECO:0007669"/>
    <property type="project" value="UniProtKB-ARBA"/>
</dbReference>
<feature type="compositionally biased region" description="Basic and acidic residues" evidence="3">
    <location>
        <begin position="729"/>
        <end position="747"/>
    </location>
</feature>
<dbReference type="GeneID" id="54410163"/>
<evidence type="ECO:0000256" key="1">
    <source>
        <dbReference type="ARBA" id="ARBA00022737"/>
    </source>
</evidence>
<feature type="transmembrane region" description="Helical" evidence="4">
    <location>
        <begin position="450"/>
        <end position="475"/>
    </location>
</feature>
<dbReference type="RefSeq" id="XP_033521441.1">
    <property type="nucleotide sequence ID" value="XM_033669731.1"/>
</dbReference>